<evidence type="ECO:0000256" key="2">
    <source>
        <dbReference type="PIRNR" id="PIRNR006429"/>
    </source>
</evidence>
<evidence type="ECO:0000259" key="4">
    <source>
        <dbReference type="Pfam" id="PF01645"/>
    </source>
</evidence>
<name>A0ABZ0W1S0_9BACT</name>
<dbReference type="InterPro" id="IPR013785">
    <property type="entry name" value="Aldolase_TIM"/>
</dbReference>
<dbReference type="Pfam" id="PF01645">
    <property type="entry name" value="Glu_synthase"/>
    <property type="match status" value="1"/>
</dbReference>
<dbReference type="PANTHER" id="PTHR43819:SF1">
    <property type="entry name" value="ARCHAEAL-TYPE GLUTAMATE SYNTHASE [NADPH]"/>
    <property type="match status" value="1"/>
</dbReference>
<dbReference type="InterPro" id="IPR002932">
    <property type="entry name" value="Glu_synthdom"/>
</dbReference>
<feature type="transmembrane region" description="Helical" evidence="3">
    <location>
        <begin position="5"/>
        <end position="23"/>
    </location>
</feature>
<keyword evidence="3" id="KW-0812">Transmembrane</keyword>
<dbReference type="InterPro" id="IPR027283">
    <property type="entry name" value="YerD"/>
</dbReference>
<dbReference type="Proteomes" id="UP001325680">
    <property type="component" value="Chromosome"/>
</dbReference>
<keyword evidence="3" id="KW-0472">Membrane</keyword>
<evidence type="ECO:0000256" key="1">
    <source>
        <dbReference type="ARBA" id="ARBA00009716"/>
    </source>
</evidence>
<dbReference type="Gene3D" id="3.20.20.70">
    <property type="entry name" value="Aldolase class I"/>
    <property type="match status" value="1"/>
</dbReference>
<dbReference type="InterPro" id="IPR024188">
    <property type="entry name" value="GltB"/>
</dbReference>
<protein>
    <submittedName>
        <fullName evidence="5">FMN-binding glutamate synthase family protein</fullName>
        <ecNumber evidence="5">1.4.-.-</ecNumber>
    </submittedName>
</protein>
<dbReference type="EMBL" id="CP139960">
    <property type="protein sequence ID" value="WQD36649.1"/>
    <property type="molecule type" value="Genomic_DNA"/>
</dbReference>
<dbReference type="SUPFAM" id="SSF51395">
    <property type="entry name" value="FMN-linked oxidoreductases"/>
    <property type="match status" value="1"/>
</dbReference>
<organism evidence="5 6">
    <name type="scientific">Niabella yanshanensis</name>
    <dbReference type="NCBI Taxonomy" id="577386"/>
    <lineage>
        <taxon>Bacteria</taxon>
        <taxon>Pseudomonadati</taxon>
        <taxon>Bacteroidota</taxon>
        <taxon>Chitinophagia</taxon>
        <taxon>Chitinophagales</taxon>
        <taxon>Chitinophagaceae</taxon>
        <taxon>Niabella</taxon>
    </lineage>
</organism>
<keyword evidence="5" id="KW-0560">Oxidoreductase</keyword>
<evidence type="ECO:0000313" key="6">
    <source>
        <dbReference type="Proteomes" id="UP001325680"/>
    </source>
</evidence>
<accession>A0ABZ0W1S0</accession>
<reference evidence="5 6" key="1">
    <citation type="submission" date="2023-12" db="EMBL/GenBank/DDBJ databases">
        <title>Genome sequencing and assembly of bacterial species from a model synthetic community.</title>
        <authorList>
            <person name="Hogle S.L."/>
        </authorList>
    </citation>
    <scope>NUCLEOTIDE SEQUENCE [LARGE SCALE GENOMIC DNA]</scope>
    <source>
        <strain evidence="5 6">HAMBI_3031</strain>
    </source>
</reference>
<keyword evidence="6" id="KW-1185">Reference proteome</keyword>
<dbReference type="PANTHER" id="PTHR43819">
    <property type="entry name" value="ARCHAEAL-TYPE GLUTAMATE SYNTHASE [NADPH]"/>
    <property type="match status" value="1"/>
</dbReference>
<proteinExistence type="inferred from homology"/>
<sequence>MRRIFIIVALLSLVVTFLLGYYFSINWYVLFAAVLVVSFMGFYDMVQTKHSIRRIYPVFGRLRYVMEELRPKIYQYFVESDIDGRPLNRIDRSTIYQRAKQDNDTMPFGTQLDVYAPGYEWICHSIAPKGFNTLEHNPRVLFGNKDCKQPYDGSILNISAMSYGSLSSNAVEAMNGGAKIGGFAHNTGEGGLSDFHLKQGGDLIWQIGTGYFGCRDEQGNFSPGLFAKKAQIPNVKMIEIKISQGAKPGHGGILPAAKNTPEVAKIRHITPGITVESPPYHTAFSSPRELVQFIKHLRDLSGGKPIGFKLCIGHKSEFIAICKAMISQDTYPDFITVDGGEGGTGAAPQEFSNYVGAPLLDGLAFVEDVLCGLNIRHHIKIIASGKIMTGFHIARAAALGADACNCARAMMLAVGCIQALICNTNRCPTGVATQDPKLTKGLVVEDKRERVANFHKNTVKTFVELMGAAGLSGMQDITRSHVYRRVSLTAMFTFEEIFPSVKRGAFLDGKVPQKYNADFSFASEDRWGIHTVGSWSDDNTKEKVEIAQTASDGII</sequence>
<dbReference type="EC" id="1.4.-.-" evidence="5"/>
<dbReference type="PIRSF" id="PIRSF006429">
    <property type="entry name" value="GOGAT_lg_2"/>
    <property type="match status" value="1"/>
</dbReference>
<keyword evidence="3" id="KW-1133">Transmembrane helix</keyword>
<evidence type="ECO:0000256" key="3">
    <source>
        <dbReference type="SAM" id="Phobius"/>
    </source>
</evidence>
<dbReference type="GO" id="GO:0016491">
    <property type="term" value="F:oxidoreductase activity"/>
    <property type="evidence" value="ECO:0007669"/>
    <property type="project" value="UniProtKB-KW"/>
</dbReference>
<dbReference type="RefSeq" id="WP_114790267.1">
    <property type="nucleotide sequence ID" value="NZ_CP139960.1"/>
</dbReference>
<feature type="domain" description="Glutamate synthase" evidence="4">
    <location>
        <begin position="156"/>
        <end position="471"/>
    </location>
</feature>
<feature type="transmembrane region" description="Helical" evidence="3">
    <location>
        <begin position="29"/>
        <end position="46"/>
    </location>
</feature>
<dbReference type="CDD" id="cd02808">
    <property type="entry name" value="GltS_FMN"/>
    <property type="match status" value="1"/>
</dbReference>
<comment type="similarity">
    <text evidence="1 2">Belongs to the glutamate synthase family.</text>
</comment>
<gene>
    <name evidence="5" type="ORF">U0035_13325</name>
</gene>
<evidence type="ECO:0000313" key="5">
    <source>
        <dbReference type="EMBL" id="WQD36649.1"/>
    </source>
</evidence>
<dbReference type="PIRSF" id="PIRSF500060">
    <property type="entry name" value="UCP500060"/>
    <property type="match status" value="1"/>
</dbReference>